<sequence length="223" mass="25324">MNYGKRSLLIMLLILSGCHTGEPALPEDTGAMPYGMWEFAFFTPKALPARVTYVGIIDDKKILYSFRTLDSTEDSWATVGTWNNKVRRHAQFNKARHPPVTMLFCWDSIIDKKTYETRVTFPQRIREKMSISFGLDHHGEKAWYNTLVFGLAPGGKVRIWLQDTVGGNGNLPVEPKKITTLSGDKLEGCKGITLANFDYSIPDGYDQNIKDFIKGKTYPYGEW</sequence>
<dbReference type="RefSeq" id="WP_194514346.1">
    <property type="nucleotide sequence ID" value="NZ_JADIXP010000020.1"/>
</dbReference>
<dbReference type="Pfam" id="PF11153">
    <property type="entry name" value="DUF2931"/>
    <property type="match status" value="1"/>
</dbReference>
<dbReference type="InterPro" id="IPR021326">
    <property type="entry name" value="DUF2931"/>
</dbReference>
<evidence type="ECO:0000313" key="1">
    <source>
        <dbReference type="EMBL" id="MBF4180483.1"/>
    </source>
</evidence>
<dbReference type="EMBL" id="JADIXP010000020">
    <property type="protein sequence ID" value="MBF4180483.1"/>
    <property type="molecule type" value="Genomic_DNA"/>
</dbReference>
<name>A0ABD4KGC3_9ENTR</name>
<dbReference type="AlphaFoldDB" id="A0ABD4KGC3"/>
<proteinExistence type="predicted"/>
<accession>A0ABD4KGC3</accession>
<reference evidence="1 2" key="1">
    <citation type="submission" date="2020-11" db="EMBL/GenBank/DDBJ databases">
        <title>Identification of Lelliottia nimipressuralis from Wound Infection by Whole Genome-Based Bacterial Identification.</title>
        <authorList>
            <person name="Navarathna D.H."/>
            <person name="Choi H."/>
            <person name="Jinadatha C."/>
            <person name="Chatterjee P."/>
            <person name="Hwang M."/>
        </authorList>
    </citation>
    <scope>NUCLEOTIDE SEQUENCE [LARGE SCALE GENOMIC DNA]</scope>
    <source>
        <strain evidence="1 2">DN2020</strain>
    </source>
</reference>
<dbReference type="PROSITE" id="PS51257">
    <property type="entry name" value="PROKAR_LIPOPROTEIN"/>
    <property type="match status" value="1"/>
</dbReference>
<organism evidence="1 2">
    <name type="scientific">Lelliottia nimipressuralis</name>
    <dbReference type="NCBI Taxonomy" id="69220"/>
    <lineage>
        <taxon>Bacteria</taxon>
        <taxon>Pseudomonadati</taxon>
        <taxon>Pseudomonadota</taxon>
        <taxon>Gammaproteobacteria</taxon>
        <taxon>Enterobacterales</taxon>
        <taxon>Enterobacteriaceae</taxon>
        <taxon>Lelliottia</taxon>
    </lineage>
</organism>
<comment type="caution">
    <text evidence="1">The sequence shown here is derived from an EMBL/GenBank/DDBJ whole genome shotgun (WGS) entry which is preliminary data.</text>
</comment>
<evidence type="ECO:0000313" key="2">
    <source>
        <dbReference type="Proteomes" id="UP000628560"/>
    </source>
</evidence>
<dbReference type="Proteomes" id="UP000628560">
    <property type="component" value="Unassembled WGS sequence"/>
</dbReference>
<protein>
    <submittedName>
        <fullName evidence="1">DUF2931 family protein</fullName>
    </submittedName>
</protein>
<gene>
    <name evidence="1" type="ORF">ISP11_21745</name>
</gene>